<keyword evidence="2" id="KW-1185">Reference proteome</keyword>
<dbReference type="Pfam" id="PF20219">
    <property type="entry name" value="DUF6579"/>
    <property type="match status" value="1"/>
</dbReference>
<reference evidence="1 2" key="1">
    <citation type="journal article" date="2016" name="Nat. Commun.">
        <title>Ectomycorrhizal ecology is imprinted in the genome of the dominant symbiotic fungus Cenococcum geophilum.</title>
        <authorList>
            <consortium name="DOE Joint Genome Institute"/>
            <person name="Peter M."/>
            <person name="Kohler A."/>
            <person name="Ohm R.A."/>
            <person name="Kuo A."/>
            <person name="Krutzmann J."/>
            <person name="Morin E."/>
            <person name="Arend M."/>
            <person name="Barry K.W."/>
            <person name="Binder M."/>
            <person name="Choi C."/>
            <person name="Clum A."/>
            <person name="Copeland A."/>
            <person name="Grisel N."/>
            <person name="Haridas S."/>
            <person name="Kipfer T."/>
            <person name="LaButti K."/>
            <person name="Lindquist E."/>
            <person name="Lipzen A."/>
            <person name="Maire R."/>
            <person name="Meier B."/>
            <person name="Mihaltcheva S."/>
            <person name="Molinier V."/>
            <person name="Murat C."/>
            <person name="Poggeler S."/>
            <person name="Quandt C.A."/>
            <person name="Sperisen C."/>
            <person name="Tritt A."/>
            <person name="Tisserant E."/>
            <person name="Crous P.W."/>
            <person name="Henrissat B."/>
            <person name="Nehls U."/>
            <person name="Egli S."/>
            <person name="Spatafora J.W."/>
            <person name="Grigoriev I.V."/>
            <person name="Martin F.M."/>
        </authorList>
    </citation>
    <scope>NUCLEOTIDE SEQUENCE [LARGE SCALE GENOMIC DNA]</scope>
    <source>
        <strain evidence="1 2">CBS 207.34</strain>
    </source>
</reference>
<protein>
    <submittedName>
        <fullName evidence="1">Uncharacterized protein</fullName>
    </submittedName>
</protein>
<dbReference type="OrthoDB" id="3938986at2759"/>
<evidence type="ECO:0000313" key="1">
    <source>
        <dbReference type="EMBL" id="OCL04348.1"/>
    </source>
</evidence>
<name>A0A8E2EU16_9PEZI</name>
<evidence type="ECO:0000313" key="2">
    <source>
        <dbReference type="Proteomes" id="UP000250140"/>
    </source>
</evidence>
<dbReference type="EMBL" id="KV750534">
    <property type="protein sequence ID" value="OCL04348.1"/>
    <property type="molecule type" value="Genomic_DNA"/>
</dbReference>
<dbReference type="AlphaFoldDB" id="A0A8E2EU16"/>
<organism evidence="1 2">
    <name type="scientific">Glonium stellatum</name>
    <dbReference type="NCBI Taxonomy" id="574774"/>
    <lineage>
        <taxon>Eukaryota</taxon>
        <taxon>Fungi</taxon>
        <taxon>Dikarya</taxon>
        <taxon>Ascomycota</taxon>
        <taxon>Pezizomycotina</taxon>
        <taxon>Dothideomycetes</taxon>
        <taxon>Pleosporomycetidae</taxon>
        <taxon>Gloniales</taxon>
        <taxon>Gloniaceae</taxon>
        <taxon>Glonium</taxon>
    </lineage>
</organism>
<proteinExistence type="predicted"/>
<accession>A0A8E2EU16</accession>
<dbReference type="InterPro" id="IPR046486">
    <property type="entry name" value="DUF6579"/>
</dbReference>
<dbReference type="Proteomes" id="UP000250140">
    <property type="component" value="Unassembled WGS sequence"/>
</dbReference>
<gene>
    <name evidence="1" type="ORF">AOQ84DRAFT_119564</name>
</gene>
<sequence length="301" mass="34271">MGANNSKPPAPSPKQIYNRGMIELDAFVSNIGKLNQALSSVQGATDAIKRALPKIHITASQASYAASFTAFVSAAAVAVQFVQVYQGQQLIAELRKIREELVAQTGLDAPEKFAKQVYRYIDMKASGTKDSRREHLYFVYHPDNDWHPTFFTLVKSQPLPETFYGMSENLDALCVWMQFVRITFTKTRKPRDQPVFHILIPGYRPFAIPEPLTFPEALQPLCIHGLINNCKPYVQMNLPGADEDMLDGVGLWRKRQSWLGVFEKDKAPRQLGRIPKDAEESVCVTEDMRRVYRRKRRSRSH</sequence>